<proteinExistence type="predicted"/>
<name>A0A0V1BLF7_TRISP</name>
<dbReference type="AlphaFoldDB" id="A0A0V1BLF7"/>
<keyword evidence="2" id="KW-1185">Reference proteome</keyword>
<dbReference type="Proteomes" id="UP000054776">
    <property type="component" value="Unassembled WGS sequence"/>
</dbReference>
<gene>
    <name evidence="1" type="ORF">T01_9461</name>
</gene>
<sequence length="64" mass="7599">MHVVRNANSGEISLVQPEVEPRNDVVNGEEKKKWLQRWHIHFFSGNKRKSFQRMTVQKLVILVE</sequence>
<dbReference type="EMBL" id="JYDH01000031">
    <property type="protein sequence ID" value="KRY37761.1"/>
    <property type="molecule type" value="Genomic_DNA"/>
</dbReference>
<organism evidence="1 2">
    <name type="scientific">Trichinella spiralis</name>
    <name type="common">Trichina worm</name>
    <dbReference type="NCBI Taxonomy" id="6334"/>
    <lineage>
        <taxon>Eukaryota</taxon>
        <taxon>Metazoa</taxon>
        <taxon>Ecdysozoa</taxon>
        <taxon>Nematoda</taxon>
        <taxon>Enoplea</taxon>
        <taxon>Dorylaimia</taxon>
        <taxon>Trichinellida</taxon>
        <taxon>Trichinellidae</taxon>
        <taxon>Trichinella</taxon>
    </lineage>
</organism>
<dbReference type="InParanoid" id="A0A0V1BLF7"/>
<reference evidence="1 2" key="1">
    <citation type="submission" date="2015-01" db="EMBL/GenBank/DDBJ databases">
        <title>Evolution of Trichinella species and genotypes.</title>
        <authorList>
            <person name="Korhonen P.K."/>
            <person name="Edoardo P."/>
            <person name="Giuseppe L.R."/>
            <person name="Gasser R.B."/>
        </authorList>
    </citation>
    <scope>NUCLEOTIDE SEQUENCE [LARGE SCALE GENOMIC DNA]</scope>
    <source>
        <strain evidence="1">ISS3</strain>
    </source>
</reference>
<evidence type="ECO:0000313" key="1">
    <source>
        <dbReference type="EMBL" id="KRY37761.1"/>
    </source>
</evidence>
<evidence type="ECO:0000313" key="2">
    <source>
        <dbReference type="Proteomes" id="UP000054776"/>
    </source>
</evidence>
<accession>A0A0V1BLF7</accession>
<comment type="caution">
    <text evidence="1">The sequence shown here is derived from an EMBL/GenBank/DDBJ whole genome shotgun (WGS) entry which is preliminary data.</text>
</comment>
<protein>
    <submittedName>
        <fullName evidence="1">Uncharacterized protein</fullName>
    </submittedName>
</protein>